<dbReference type="AlphaFoldDB" id="A0A6G0R2Z6"/>
<comment type="caution">
    <text evidence="2">The sequence shown here is derived from an EMBL/GenBank/DDBJ whole genome shotgun (WGS) entry which is preliminary data.</text>
</comment>
<sequence length="63" mass="7228">MRHTFYWLGIETTIARFVEKCATCKRAKEHGRKQDCGLLSPQTPKSVNPFDIVHVHVDLTGPY</sequence>
<gene>
    <name evidence="2" type="ORF">PF008_g19672</name>
</gene>
<feature type="domain" description="Integrase zinc-binding" evidence="1">
    <location>
        <begin position="1"/>
        <end position="29"/>
    </location>
</feature>
<dbReference type="Pfam" id="PF17921">
    <property type="entry name" value="Integrase_H2C2"/>
    <property type="match status" value="1"/>
</dbReference>
<organism evidence="2 3">
    <name type="scientific">Phytophthora fragariae</name>
    <dbReference type="NCBI Taxonomy" id="53985"/>
    <lineage>
        <taxon>Eukaryota</taxon>
        <taxon>Sar</taxon>
        <taxon>Stramenopiles</taxon>
        <taxon>Oomycota</taxon>
        <taxon>Peronosporomycetes</taxon>
        <taxon>Peronosporales</taxon>
        <taxon>Peronosporaceae</taxon>
        <taxon>Phytophthora</taxon>
    </lineage>
</organism>
<name>A0A6G0R2Z6_9STRA</name>
<reference evidence="2 3" key="1">
    <citation type="submission" date="2018-09" db="EMBL/GenBank/DDBJ databases">
        <title>Genomic investigation of the strawberry pathogen Phytophthora fragariae indicates pathogenicity is determined by transcriptional variation in three key races.</title>
        <authorList>
            <person name="Adams T.M."/>
            <person name="Armitage A.D."/>
            <person name="Sobczyk M.K."/>
            <person name="Bates H.J."/>
            <person name="Dunwell J.M."/>
            <person name="Nellist C.F."/>
            <person name="Harrison R.J."/>
        </authorList>
    </citation>
    <scope>NUCLEOTIDE SEQUENCE [LARGE SCALE GENOMIC DNA]</scope>
    <source>
        <strain evidence="2 3">NOV-77</strain>
    </source>
</reference>
<accession>A0A6G0R2Z6</accession>
<evidence type="ECO:0000259" key="1">
    <source>
        <dbReference type="Pfam" id="PF17921"/>
    </source>
</evidence>
<evidence type="ECO:0000313" key="3">
    <source>
        <dbReference type="Proteomes" id="UP000486351"/>
    </source>
</evidence>
<dbReference type="EMBL" id="QXFY01001602">
    <property type="protein sequence ID" value="KAE9313678.1"/>
    <property type="molecule type" value="Genomic_DNA"/>
</dbReference>
<dbReference type="Proteomes" id="UP000486351">
    <property type="component" value="Unassembled WGS sequence"/>
</dbReference>
<dbReference type="InterPro" id="IPR041588">
    <property type="entry name" value="Integrase_H2C2"/>
</dbReference>
<evidence type="ECO:0000313" key="2">
    <source>
        <dbReference type="EMBL" id="KAE9313678.1"/>
    </source>
</evidence>
<proteinExistence type="predicted"/>
<protein>
    <recommendedName>
        <fullName evidence="1">Integrase zinc-binding domain-containing protein</fullName>
    </recommendedName>
</protein>